<dbReference type="AlphaFoldDB" id="A0A6L2JB55"/>
<gene>
    <name evidence="2" type="ORF">Tci_004902</name>
</gene>
<evidence type="ECO:0000313" key="2">
    <source>
        <dbReference type="EMBL" id="GEU32924.1"/>
    </source>
</evidence>
<name>A0A6L2JB55_TANCI</name>
<feature type="domain" description="Reverse transcriptase Ty1/copia-type" evidence="1">
    <location>
        <begin position="81"/>
        <end position="174"/>
    </location>
</feature>
<organism evidence="2">
    <name type="scientific">Tanacetum cinerariifolium</name>
    <name type="common">Dalmatian daisy</name>
    <name type="synonym">Chrysanthemum cinerariifolium</name>
    <dbReference type="NCBI Taxonomy" id="118510"/>
    <lineage>
        <taxon>Eukaryota</taxon>
        <taxon>Viridiplantae</taxon>
        <taxon>Streptophyta</taxon>
        <taxon>Embryophyta</taxon>
        <taxon>Tracheophyta</taxon>
        <taxon>Spermatophyta</taxon>
        <taxon>Magnoliopsida</taxon>
        <taxon>eudicotyledons</taxon>
        <taxon>Gunneridae</taxon>
        <taxon>Pentapetalae</taxon>
        <taxon>asterids</taxon>
        <taxon>campanulids</taxon>
        <taxon>Asterales</taxon>
        <taxon>Asteraceae</taxon>
        <taxon>Asteroideae</taxon>
        <taxon>Anthemideae</taxon>
        <taxon>Anthemidinae</taxon>
        <taxon>Tanacetum</taxon>
    </lineage>
</organism>
<reference evidence="2" key="1">
    <citation type="journal article" date="2019" name="Sci. Rep.">
        <title>Draft genome of Tanacetum cinerariifolium, the natural source of mosquito coil.</title>
        <authorList>
            <person name="Yamashiro T."/>
            <person name="Shiraishi A."/>
            <person name="Satake H."/>
            <person name="Nakayama K."/>
        </authorList>
    </citation>
    <scope>NUCLEOTIDE SEQUENCE</scope>
</reference>
<proteinExistence type="predicted"/>
<protein>
    <submittedName>
        <fullName evidence="2">Retrovirus-related Pol polyprotein from transposon TNT 1-94</fullName>
    </submittedName>
</protein>
<dbReference type="InterPro" id="IPR013103">
    <property type="entry name" value="RVT_2"/>
</dbReference>
<accession>A0A6L2JB55</accession>
<dbReference type="Pfam" id="PF07727">
    <property type="entry name" value="RVT_2"/>
    <property type="match status" value="1"/>
</dbReference>
<comment type="caution">
    <text evidence="2">The sequence shown here is derived from an EMBL/GenBank/DDBJ whole genome shotgun (WGS) entry which is preliminary data.</text>
</comment>
<sequence>MHEFHQTHRSTNKWTKNRPIEQVIGDPSKPIMTRRQLHTDVEVCMYALIVSTTEPKNIKEAMLYASWIESMQDQLNQFKCQLVECPIGRNIIAVKWIWKNKTNAKNTVIQNKSLLVAKEYGQEEGIDLEESFAPVARLEAVKIFVAYAAHKNFPMYHMDVKTAFLNGQLKENVFYH</sequence>
<evidence type="ECO:0000259" key="1">
    <source>
        <dbReference type="Pfam" id="PF07727"/>
    </source>
</evidence>
<dbReference type="EMBL" id="BKCJ010000408">
    <property type="protein sequence ID" value="GEU32924.1"/>
    <property type="molecule type" value="Genomic_DNA"/>
</dbReference>